<keyword evidence="3" id="KW-1185">Reference proteome</keyword>
<name>S8A3X3_DACHA</name>
<evidence type="ECO:0000256" key="1">
    <source>
        <dbReference type="SAM" id="MobiDB-lite"/>
    </source>
</evidence>
<reference evidence="3" key="2">
    <citation type="submission" date="2013-04" db="EMBL/GenBank/DDBJ databases">
        <title>Genomic mechanisms accounting for the adaptation to parasitism in nematode-trapping fungi.</title>
        <authorList>
            <person name="Ahren D.G."/>
        </authorList>
    </citation>
    <scope>NUCLEOTIDE SEQUENCE [LARGE SCALE GENOMIC DNA]</scope>
    <source>
        <strain evidence="3">CBS 200.50</strain>
    </source>
</reference>
<dbReference type="AlphaFoldDB" id="S8A3X3"/>
<dbReference type="Proteomes" id="UP000015100">
    <property type="component" value="Unassembled WGS sequence"/>
</dbReference>
<accession>S8A3X3</accession>
<comment type="caution">
    <text evidence="2">The sequence shown here is derived from an EMBL/GenBank/DDBJ whole genome shotgun (WGS) entry which is preliminary data.</text>
</comment>
<feature type="region of interest" description="Disordered" evidence="1">
    <location>
        <begin position="467"/>
        <end position="497"/>
    </location>
</feature>
<dbReference type="EMBL" id="AQGS01000612">
    <property type="protein sequence ID" value="EPS37710.1"/>
    <property type="molecule type" value="Genomic_DNA"/>
</dbReference>
<protein>
    <submittedName>
        <fullName evidence="2">Uncharacterized protein</fullName>
    </submittedName>
</protein>
<sequence length="512" mass="60035">MRTEEAFEAILEDYIDGNPDTLFHDFDELNSPRKQRERNYYDNSPMDGLTLTNEPTILHSDIKTPPSYKSPQVHGFVGESTLVNSSGSNDVLKEIKEKLTAQRKMFEDQKLDPPISRHQFPHGSAGRFIDSFYTADEVKMGLLSEDEELRALTWFLKERQRECVKNPKYFSNLNNETRFWSYYLNSNYDTANPPSNQFEMTVITYGFWRNFNRFEIPDLPSSAPEPPREGCPPFPDALACLDKAFRTENHPLILYLGLDEDTLPLTIRYGKFDWDRNIRKNFERKWRLVLDGYSDRRIESIIETTEDKYSRTPNNMFKLGRLRHEHFTTINEFRNFEMERDRWYEARIAWRVHNKESGFELAFASGNPTPIDNAVRMHAWLWDDLALEIDSPRDPLYETQSANFPRITGSKRKFEDISKYDEEIAKDAENTAAKGDSNIGPEHKAKMRRTNSYVASLETRDFSLADEERRANPGNPTTFNLLLQEPEGPIHPKQDDEFDYYEPRWADFIKIS</sequence>
<evidence type="ECO:0000313" key="2">
    <source>
        <dbReference type="EMBL" id="EPS37710.1"/>
    </source>
</evidence>
<dbReference type="HOGENOM" id="CLU_532110_0_0_1"/>
<proteinExistence type="predicted"/>
<reference evidence="2 3" key="1">
    <citation type="journal article" date="2013" name="PLoS Genet.">
        <title>Genomic mechanisms accounting for the adaptation to parasitism in nematode-trapping fungi.</title>
        <authorList>
            <person name="Meerupati T."/>
            <person name="Andersson K.M."/>
            <person name="Friman E."/>
            <person name="Kumar D."/>
            <person name="Tunlid A."/>
            <person name="Ahren D."/>
        </authorList>
    </citation>
    <scope>NUCLEOTIDE SEQUENCE [LARGE SCALE GENOMIC DNA]</scope>
    <source>
        <strain evidence="2 3">CBS 200.50</strain>
    </source>
</reference>
<gene>
    <name evidence="2" type="ORF">H072_8585</name>
</gene>
<organism evidence="2 3">
    <name type="scientific">Dactylellina haptotyla (strain CBS 200.50)</name>
    <name type="common">Nematode-trapping fungus</name>
    <name type="synonym">Monacrosporium haptotylum</name>
    <dbReference type="NCBI Taxonomy" id="1284197"/>
    <lineage>
        <taxon>Eukaryota</taxon>
        <taxon>Fungi</taxon>
        <taxon>Dikarya</taxon>
        <taxon>Ascomycota</taxon>
        <taxon>Pezizomycotina</taxon>
        <taxon>Orbiliomycetes</taxon>
        <taxon>Orbiliales</taxon>
        <taxon>Orbiliaceae</taxon>
        <taxon>Dactylellina</taxon>
    </lineage>
</organism>
<feature type="compositionally biased region" description="Basic and acidic residues" evidence="1">
    <location>
        <begin position="488"/>
        <end position="497"/>
    </location>
</feature>
<evidence type="ECO:0000313" key="3">
    <source>
        <dbReference type="Proteomes" id="UP000015100"/>
    </source>
</evidence>